<reference evidence="5 6" key="1">
    <citation type="submission" date="2014-04" db="EMBL/GenBank/DDBJ databases">
        <title>Evolutionary Origins and Diversification of the Mycorrhizal Mutualists.</title>
        <authorList>
            <consortium name="DOE Joint Genome Institute"/>
            <consortium name="Mycorrhizal Genomics Consortium"/>
            <person name="Kohler A."/>
            <person name="Kuo A."/>
            <person name="Nagy L.G."/>
            <person name="Floudas D."/>
            <person name="Copeland A."/>
            <person name="Barry K.W."/>
            <person name="Cichocki N."/>
            <person name="Veneault-Fourrey C."/>
            <person name="LaButti K."/>
            <person name="Lindquist E.A."/>
            <person name="Lipzen A."/>
            <person name="Lundell T."/>
            <person name="Morin E."/>
            <person name="Murat C."/>
            <person name="Riley R."/>
            <person name="Ohm R."/>
            <person name="Sun H."/>
            <person name="Tunlid A."/>
            <person name="Henrissat B."/>
            <person name="Grigoriev I.V."/>
            <person name="Hibbett D.S."/>
            <person name="Martin F."/>
        </authorList>
    </citation>
    <scope>NUCLEOTIDE SEQUENCE [LARGE SCALE GENOMIC DNA]</scope>
    <source>
        <strain evidence="5 6">FD-317 M1</strain>
    </source>
</reference>
<dbReference type="GO" id="GO:0000407">
    <property type="term" value="C:phagophore assembly site"/>
    <property type="evidence" value="ECO:0007669"/>
    <property type="project" value="TreeGrafter"/>
</dbReference>
<comment type="similarity">
    <text evidence="1 3">Belongs to the ATG13 family. Fungi subfamily.</text>
</comment>
<evidence type="ECO:0000256" key="1">
    <source>
        <dbReference type="ARBA" id="ARBA00005246"/>
    </source>
</evidence>
<gene>
    <name evidence="5" type="ORF">GYMLUDRAFT_250494</name>
</gene>
<proteinExistence type="inferred from homology"/>
<dbReference type="PANTHER" id="PTHR13430">
    <property type="match status" value="1"/>
</dbReference>
<evidence type="ECO:0000256" key="3">
    <source>
        <dbReference type="RuleBase" id="RU361214"/>
    </source>
</evidence>
<dbReference type="EMBL" id="KN834831">
    <property type="protein sequence ID" value="KIK53232.1"/>
    <property type="molecule type" value="Genomic_DNA"/>
</dbReference>
<evidence type="ECO:0000313" key="5">
    <source>
        <dbReference type="EMBL" id="KIK53232.1"/>
    </source>
</evidence>
<evidence type="ECO:0000259" key="4">
    <source>
        <dbReference type="Pfam" id="PF10033"/>
    </source>
</evidence>
<dbReference type="AlphaFoldDB" id="A0A0D0C5U4"/>
<dbReference type="GO" id="GO:0005829">
    <property type="term" value="C:cytosol"/>
    <property type="evidence" value="ECO:0007669"/>
    <property type="project" value="TreeGrafter"/>
</dbReference>
<feature type="domain" description="Autophagy-related protein 13 N-terminal" evidence="4">
    <location>
        <begin position="1"/>
        <end position="128"/>
    </location>
</feature>
<dbReference type="Proteomes" id="UP000053593">
    <property type="component" value="Unassembled WGS sequence"/>
</dbReference>
<evidence type="ECO:0000256" key="2">
    <source>
        <dbReference type="ARBA" id="ARBA00023006"/>
    </source>
</evidence>
<dbReference type="GO" id="GO:0000423">
    <property type="term" value="P:mitophagy"/>
    <property type="evidence" value="ECO:0007669"/>
    <property type="project" value="TreeGrafter"/>
</dbReference>
<dbReference type="InterPro" id="IPR036570">
    <property type="entry name" value="HORMA_dom_sf"/>
</dbReference>
<protein>
    <recommendedName>
        <fullName evidence="3">Autophagy-related protein 13</fullName>
    </recommendedName>
</protein>
<dbReference type="GO" id="GO:1990316">
    <property type="term" value="C:Atg1/ULK1 kinase complex"/>
    <property type="evidence" value="ECO:0007669"/>
    <property type="project" value="InterPro"/>
</dbReference>
<evidence type="ECO:0000313" key="6">
    <source>
        <dbReference type="Proteomes" id="UP000053593"/>
    </source>
</evidence>
<name>A0A0D0C5U4_9AGAR</name>
<dbReference type="Gene3D" id="3.30.900.10">
    <property type="entry name" value="HORMA domain"/>
    <property type="match status" value="1"/>
</dbReference>
<organism evidence="5 6">
    <name type="scientific">Collybiopsis luxurians FD-317 M1</name>
    <dbReference type="NCBI Taxonomy" id="944289"/>
    <lineage>
        <taxon>Eukaryota</taxon>
        <taxon>Fungi</taxon>
        <taxon>Dikarya</taxon>
        <taxon>Basidiomycota</taxon>
        <taxon>Agaricomycotina</taxon>
        <taxon>Agaricomycetes</taxon>
        <taxon>Agaricomycetidae</taxon>
        <taxon>Agaricales</taxon>
        <taxon>Marasmiineae</taxon>
        <taxon>Omphalotaceae</taxon>
        <taxon>Collybiopsis</taxon>
        <taxon>Collybiopsis luxurians</taxon>
    </lineage>
</organism>
<dbReference type="GO" id="GO:0034727">
    <property type="term" value="P:piecemeal microautophagy of the nucleus"/>
    <property type="evidence" value="ECO:0007669"/>
    <property type="project" value="TreeGrafter"/>
</dbReference>
<keyword evidence="6" id="KW-1185">Reference proteome</keyword>
<keyword evidence="2 3" id="KW-0072">Autophagy</keyword>
<dbReference type="InterPro" id="IPR040182">
    <property type="entry name" value="ATG13"/>
</dbReference>
<accession>A0A0D0C5U4</accession>
<dbReference type="Pfam" id="PF10033">
    <property type="entry name" value="ATG13"/>
    <property type="match status" value="1"/>
</dbReference>
<dbReference type="PANTHER" id="PTHR13430:SF4">
    <property type="entry name" value="AUTOPHAGY-RELATED PROTEIN 13"/>
    <property type="match status" value="1"/>
</dbReference>
<dbReference type="InterPro" id="IPR018731">
    <property type="entry name" value="Atg13_N"/>
</dbReference>
<sequence>MLESWDLNFRIAPSPSLSFLSDSKVSNGSTALPTVYKQGIPFFCSVYSPLRLLPTWKLSTQLKLRQDGNGWLGIRVQVEGNLGSGVNESAILSFHSSFDLPMSTHTFAPIHHPLGALTVTCTYLSPPAFMIDGLVSLPS</sequence>
<dbReference type="HOGENOM" id="CLU_1845332_0_0_1"/>
<dbReference type="GO" id="GO:0034497">
    <property type="term" value="P:protein localization to phagophore assembly site"/>
    <property type="evidence" value="ECO:0007669"/>
    <property type="project" value="TreeGrafter"/>
</dbReference>
<dbReference type="OrthoDB" id="70161at2759"/>